<evidence type="ECO:0000256" key="3">
    <source>
        <dbReference type="ARBA" id="ARBA00022763"/>
    </source>
</evidence>
<dbReference type="PANTHER" id="PTHR13220">
    <property type="entry name" value="TIMELESS INTERACTING-RELATED"/>
    <property type="match status" value="1"/>
</dbReference>
<dbReference type="InterPro" id="IPR012923">
    <property type="entry name" value="Csm3"/>
</dbReference>
<keyword evidence="5 7" id="KW-0131">Cell cycle</keyword>
<gene>
    <name evidence="10" type="ORF">ZOSMA_103G00400</name>
</gene>
<organism evidence="10 11">
    <name type="scientific">Zostera marina</name>
    <name type="common">Eelgrass</name>
    <dbReference type="NCBI Taxonomy" id="29655"/>
    <lineage>
        <taxon>Eukaryota</taxon>
        <taxon>Viridiplantae</taxon>
        <taxon>Streptophyta</taxon>
        <taxon>Embryophyta</taxon>
        <taxon>Tracheophyta</taxon>
        <taxon>Spermatophyta</taxon>
        <taxon>Magnoliopsida</taxon>
        <taxon>Liliopsida</taxon>
        <taxon>Zosteraceae</taxon>
        <taxon>Zostera</taxon>
    </lineage>
</organism>
<evidence type="ECO:0000256" key="7">
    <source>
        <dbReference type="RuleBase" id="RU366049"/>
    </source>
</evidence>
<keyword evidence="6" id="KW-0479">Metal-binding</keyword>
<keyword evidence="4 7" id="KW-0539">Nucleus</keyword>
<evidence type="ECO:0000256" key="5">
    <source>
        <dbReference type="ARBA" id="ARBA00023306"/>
    </source>
</evidence>
<dbReference type="PROSITE" id="PS50158">
    <property type="entry name" value="ZF_CCHC"/>
    <property type="match status" value="1"/>
</dbReference>
<keyword evidence="6" id="KW-0863">Zinc-finger</keyword>
<proteinExistence type="inferred from homology"/>
<evidence type="ECO:0000313" key="10">
    <source>
        <dbReference type="EMBL" id="KMZ76334.1"/>
    </source>
</evidence>
<evidence type="ECO:0000313" key="11">
    <source>
        <dbReference type="Proteomes" id="UP000036987"/>
    </source>
</evidence>
<feature type="compositionally biased region" description="Polar residues" evidence="8">
    <location>
        <begin position="31"/>
        <end position="49"/>
    </location>
</feature>
<evidence type="ECO:0000256" key="1">
    <source>
        <dbReference type="ARBA" id="ARBA00004123"/>
    </source>
</evidence>
<dbReference type="InterPro" id="IPR040038">
    <property type="entry name" value="TIPIN/Csm3/Swi3"/>
</dbReference>
<dbReference type="Pfam" id="PF00098">
    <property type="entry name" value="zf-CCHC"/>
    <property type="match status" value="1"/>
</dbReference>
<evidence type="ECO:0000259" key="9">
    <source>
        <dbReference type="PROSITE" id="PS50158"/>
    </source>
</evidence>
<feature type="region of interest" description="Disordered" evidence="8">
    <location>
        <begin position="29"/>
        <end position="75"/>
    </location>
</feature>
<accession>A0A0K9Q574</accession>
<reference evidence="11" key="1">
    <citation type="journal article" date="2016" name="Nature">
        <title>The genome of the seagrass Zostera marina reveals angiosperm adaptation to the sea.</title>
        <authorList>
            <person name="Olsen J.L."/>
            <person name="Rouze P."/>
            <person name="Verhelst B."/>
            <person name="Lin Y.-C."/>
            <person name="Bayer T."/>
            <person name="Collen J."/>
            <person name="Dattolo E."/>
            <person name="De Paoli E."/>
            <person name="Dittami S."/>
            <person name="Maumus F."/>
            <person name="Michel G."/>
            <person name="Kersting A."/>
            <person name="Lauritano C."/>
            <person name="Lohaus R."/>
            <person name="Toepel M."/>
            <person name="Tonon T."/>
            <person name="Vanneste K."/>
            <person name="Amirebrahimi M."/>
            <person name="Brakel J."/>
            <person name="Bostroem C."/>
            <person name="Chovatia M."/>
            <person name="Grimwood J."/>
            <person name="Jenkins J.W."/>
            <person name="Jueterbock A."/>
            <person name="Mraz A."/>
            <person name="Stam W.T."/>
            <person name="Tice H."/>
            <person name="Bornberg-Bauer E."/>
            <person name="Green P.J."/>
            <person name="Pearson G.A."/>
            <person name="Procaccini G."/>
            <person name="Duarte C.M."/>
            <person name="Schmutz J."/>
            <person name="Reusch T.B.H."/>
            <person name="Van de Peer Y."/>
        </authorList>
    </citation>
    <scope>NUCLEOTIDE SEQUENCE [LARGE SCALE GENOMIC DNA]</scope>
    <source>
        <strain evidence="11">cv. Finnish</strain>
    </source>
</reference>
<dbReference type="Proteomes" id="UP000036987">
    <property type="component" value="Unassembled WGS sequence"/>
</dbReference>
<dbReference type="EMBL" id="LFYR01000047">
    <property type="protein sequence ID" value="KMZ76334.1"/>
    <property type="molecule type" value="Genomic_DNA"/>
</dbReference>
<comment type="function">
    <text evidence="7">Plays an important role in the control of DNA replication and the maintenance of replication fork stability.</text>
</comment>
<dbReference type="GO" id="GO:0031297">
    <property type="term" value="P:replication fork processing"/>
    <property type="evidence" value="ECO:0007669"/>
    <property type="project" value="UniProtKB-UniRule"/>
</dbReference>
<evidence type="ECO:0000256" key="8">
    <source>
        <dbReference type="SAM" id="MobiDB-lite"/>
    </source>
</evidence>
<dbReference type="Gene3D" id="4.10.60.10">
    <property type="entry name" value="Zinc finger, CCHC-type"/>
    <property type="match status" value="1"/>
</dbReference>
<dbReference type="GO" id="GO:0008270">
    <property type="term" value="F:zinc ion binding"/>
    <property type="evidence" value="ECO:0007669"/>
    <property type="project" value="UniProtKB-KW"/>
</dbReference>
<keyword evidence="6" id="KW-0862">Zinc</keyword>
<comment type="subcellular location">
    <subcellularLocation>
        <location evidence="1 7">Nucleus</location>
    </subcellularLocation>
</comment>
<dbReference type="SMART" id="SM00343">
    <property type="entry name" value="ZnF_C2HC"/>
    <property type="match status" value="1"/>
</dbReference>
<dbReference type="GO" id="GO:0000076">
    <property type="term" value="P:DNA replication checkpoint signaling"/>
    <property type="evidence" value="ECO:0000318"/>
    <property type="project" value="GO_Central"/>
</dbReference>
<dbReference type="AlphaFoldDB" id="A0A0K9Q574"/>
<comment type="caution">
    <text evidence="10">The sequence shown here is derived from an EMBL/GenBank/DDBJ whole genome shotgun (WGS) entry which is preliminary data.</text>
</comment>
<evidence type="ECO:0000256" key="2">
    <source>
        <dbReference type="ARBA" id="ARBA00006075"/>
    </source>
</evidence>
<dbReference type="GO" id="GO:0006974">
    <property type="term" value="P:DNA damage response"/>
    <property type="evidence" value="ECO:0007669"/>
    <property type="project" value="UniProtKB-KW"/>
</dbReference>
<dbReference type="InterPro" id="IPR001878">
    <property type="entry name" value="Znf_CCHC"/>
</dbReference>
<sequence>MQKSGGGAGSAPTGCFKCGRPGHWSRDCTLSPATTDPNLNVNDPSSVSKFGNKDGKNPLVGATELSGPKRGKQPRPKLTAEILMSDDGLGYVLRHFPRAFNYHGRGHEANDLGNLISLYAQWHSHLIPYYSFEQFITKVEQLGTTRHARMRLRELRERVADGGDPTKLHEPPTEQISDIDEQETEFSAKNEPITIPSEEAADTAMEDIFDADDMQDDVLEEIFRKATEETTQAGAESNRPHILENTAVSEESSRNSSYINVNCPAKIQITDEQRSRMEANRLKALQRAAAARAYASS</sequence>
<comment type="similarity">
    <text evidence="2 7">Belongs to the CSM3 family.</text>
</comment>
<dbReference type="InterPro" id="IPR036875">
    <property type="entry name" value="Znf_CCHC_sf"/>
</dbReference>
<dbReference type="PANTHER" id="PTHR13220:SF11">
    <property type="entry name" value="TIMELESS-INTERACTING PROTEIN"/>
    <property type="match status" value="1"/>
</dbReference>
<dbReference type="GO" id="GO:0003677">
    <property type="term" value="F:DNA binding"/>
    <property type="evidence" value="ECO:0000318"/>
    <property type="project" value="GO_Central"/>
</dbReference>
<dbReference type="GO" id="GO:0043111">
    <property type="term" value="P:replication fork arrest"/>
    <property type="evidence" value="ECO:0000318"/>
    <property type="project" value="GO_Central"/>
</dbReference>
<evidence type="ECO:0000256" key="6">
    <source>
        <dbReference type="PROSITE-ProRule" id="PRU00047"/>
    </source>
</evidence>
<dbReference type="STRING" id="29655.A0A0K9Q574"/>
<dbReference type="GO" id="GO:0031298">
    <property type="term" value="C:replication fork protection complex"/>
    <property type="evidence" value="ECO:0000318"/>
    <property type="project" value="GO_Central"/>
</dbReference>
<protein>
    <submittedName>
        <fullName evidence="10">Chromosome segregation in meiosis protein 3</fullName>
    </submittedName>
</protein>
<evidence type="ECO:0000256" key="4">
    <source>
        <dbReference type="ARBA" id="ARBA00023242"/>
    </source>
</evidence>
<feature type="domain" description="CCHC-type" evidence="9">
    <location>
        <begin position="15"/>
        <end position="28"/>
    </location>
</feature>
<dbReference type="OrthoDB" id="437078at2759"/>
<name>A0A0K9Q574_ZOSMR</name>
<dbReference type="Pfam" id="PF07962">
    <property type="entry name" value="Swi3"/>
    <property type="match status" value="1"/>
</dbReference>
<dbReference type="SUPFAM" id="SSF57756">
    <property type="entry name" value="Retrovirus zinc finger-like domains"/>
    <property type="match status" value="1"/>
</dbReference>
<keyword evidence="11" id="KW-1185">Reference proteome</keyword>
<keyword evidence="3 7" id="KW-0227">DNA damage</keyword>
<dbReference type="OMA" id="GLYREWH"/>